<reference key="2">
    <citation type="submission" date="2011-11" db="EMBL/GenBank/DDBJ databases">
        <authorList>
            <person name="Shin S.H."/>
            <person name="Kim S."/>
            <person name="Kim J.Y."/>
        </authorList>
    </citation>
    <scope>NUCLEOTIDE SEQUENCE</scope>
    <source>
        <strain>HPL-003</strain>
    </source>
</reference>
<dbReference type="HOGENOM" id="CLU_2718595_0_0_9"/>
<proteinExistence type="predicted"/>
<gene>
    <name evidence="1" type="ordered locus">HPL003_07115</name>
</gene>
<dbReference type="STRING" id="985665.HPL003_07115"/>
<protein>
    <submittedName>
        <fullName evidence="1">Dihydrodipicolinate reductase</fullName>
    </submittedName>
</protein>
<name>G7VTX6_PAETH</name>
<organism evidence="1 2">
    <name type="scientific">Paenibacillus terrae (strain HPL-003)</name>
    <dbReference type="NCBI Taxonomy" id="985665"/>
    <lineage>
        <taxon>Bacteria</taxon>
        <taxon>Bacillati</taxon>
        <taxon>Bacillota</taxon>
        <taxon>Bacilli</taxon>
        <taxon>Bacillales</taxon>
        <taxon>Paenibacillaceae</taxon>
        <taxon>Paenibacillus</taxon>
    </lineage>
</organism>
<dbReference type="eggNOG" id="COG3804">
    <property type="taxonomic scope" value="Bacteria"/>
</dbReference>
<evidence type="ECO:0000313" key="1">
    <source>
        <dbReference type="EMBL" id="AET58186.1"/>
    </source>
</evidence>
<dbReference type="KEGG" id="pta:HPL003_07115"/>
<sequence>MYAEDEVDHNDWVIKGEPQTEVNIACPATVELTCATTVNRIPDLLQAPAGFYTSEKMAPSQYRTYPLHYYVK</sequence>
<reference evidence="1 2" key="3">
    <citation type="journal article" date="2012" name="J. Bacteriol.">
        <title>Genome Sequence of Paenibacillus terrae HPL-003, a Xylanase-Producing Bacterium Isolated from Soil Found in Forest Residue.</title>
        <authorList>
            <person name="Shin S.H."/>
            <person name="Kim S."/>
            <person name="Kim J.Y."/>
            <person name="Song H.Y."/>
            <person name="Cho S.J."/>
            <person name="Kim D.R."/>
            <person name="Lee K.I."/>
            <person name="Lim H.K."/>
            <person name="Park N.J."/>
            <person name="Hwang I.T."/>
            <person name="Yang K.S."/>
        </authorList>
    </citation>
    <scope>NUCLEOTIDE SEQUENCE [LARGE SCALE GENOMIC DNA]</scope>
    <source>
        <strain evidence="1 2">HPL-003</strain>
    </source>
</reference>
<accession>G7VTX6</accession>
<reference evidence="2" key="1">
    <citation type="submission" date="2011-11" db="EMBL/GenBank/DDBJ databases">
        <title>Complete sequence of Paenibacillus terrae HPL-003.</title>
        <authorList>
            <person name="Shin S.H."/>
            <person name="Kim S."/>
            <person name="Kim J.Y."/>
        </authorList>
    </citation>
    <scope>NUCLEOTIDE SEQUENCE [LARGE SCALE GENOMIC DNA]</scope>
    <source>
        <strain evidence="2">HPL-003</strain>
    </source>
</reference>
<dbReference type="Proteomes" id="UP000005876">
    <property type="component" value="Chromosome"/>
</dbReference>
<evidence type="ECO:0000313" key="2">
    <source>
        <dbReference type="Proteomes" id="UP000005876"/>
    </source>
</evidence>
<dbReference type="EMBL" id="CP003107">
    <property type="protein sequence ID" value="AET58186.1"/>
    <property type="molecule type" value="Genomic_DNA"/>
</dbReference>
<dbReference type="AlphaFoldDB" id="G7VTX6"/>